<dbReference type="PRINTS" id="PR00344">
    <property type="entry name" value="BCTRLSENSOR"/>
</dbReference>
<dbReference type="SMART" id="SM00388">
    <property type="entry name" value="HisKA"/>
    <property type="match status" value="1"/>
</dbReference>
<dbReference type="CDD" id="cd00082">
    <property type="entry name" value="HisKA"/>
    <property type="match status" value="1"/>
</dbReference>
<dbReference type="InterPro" id="IPR005467">
    <property type="entry name" value="His_kinase_dom"/>
</dbReference>
<organism evidence="11 12">
    <name type="scientific">Candidatus Terasakiella magnetica</name>
    <dbReference type="NCBI Taxonomy" id="1867952"/>
    <lineage>
        <taxon>Bacteria</taxon>
        <taxon>Pseudomonadati</taxon>
        <taxon>Pseudomonadota</taxon>
        <taxon>Alphaproteobacteria</taxon>
        <taxon>Rhodospirillales</taxon>
        <taxon>Terasakiellaceae</taxon>
        <taxon>Terasakiella</taxon>
    </lineage>
</organism>
<keyword evidence="3" id="KW-0597">Phosphoprotein</keyword>
<dbReference type="Pfam" id="PF02518">
    <property type="entry name" value="HATPase_c"/>
    <property type="match status" value="1"/>
</dbReference>
<dbReference type="Gene3D" id="3.30.565.10">
    <property type="entry name" value="Histidine kinase-like ATPase, C-terminal domain"/>
    <property type="match status" value="1"/>
</dbReference>
<dbReference type="PANTHER" id="PTHR42878">
    <property type="entry name" value="TWO-COMPONENT HISTIDINE KINASE"/>
    <property type="match status" value="1"/>
</dbReference>
<evidence type="ECO:0000256" key="9">
    <source>
        <dbReference type="SAM" id="Phobius"/>
    </source>
</evidence>
<keyword evidence="4" id="KW-0808">Transferase</keyword>
<gene>
    <name evidence="11" type="ORF">MTBPR1_150039</name>
</gene>
<dbReference type="RefSeq" id="WP_069186680.1">
    <property type="nucleotide sequence ID" value="NZ_FLYE01000007.1"/>
</dbReference>
<feature type="transmembrane region" description="Helical" evidence="9">
    <location>
        <begin position="89"/>
        <end position="107"/>
    </location>
</feature>
<dbReference type="GO" id="GO:0000156">
    <property type="term" value="F:phosphorelay response regulator activity"/>
    <property type="evidence" value="ECO:0007669"/>
    <property type="project" value="TreeGrafter"/>
</dbReference>
<dbReference type="EC" id="2.7.13.3" evidence="2"/>
<evidence type="ECO:0000313" key="11">
    <source>
        <dbReference type="EMBL" id="SCA55992.1"/>
    </source>
</evidence>
<dbReference type="GO" id="GO:0000155">
    <property type="term" value="F:phosphorelay sensor kinase activity"/>
    <property type="evidence" value="ECO:0007669"/>
    <property type="project" value="InterPro"/>
</dbReference>
<feature type="transmembrane region" description="Helical" evidence="9">
    <location>
        <begin position="59"/>
        <end position="77"/>
    </location>
</feature>
<dbReference type="InterPro" id="IPR003594">
    <property type="entry name" value="HATPase_dom"/>
</dbReference>
<dbReference type="STRING" id="1867952.MTBPR1_150039"/>
<dbReference type="Pfam" id="PF00512">
    <property type="entry name" value="HisKA"/>
    <property type="match status" value="1"/>
</dbReference>
<keyword evidence="6 11" id="KW-0418">Kinase</keyword>
<dbReference type="OrthoDB" id="9806130at2"/>
<evidence type="ECO:0000256" key="3">
    <source>
        <dbReference type="ARBA" id="ARBA00022553"/>
    </source>
</evidence>
<dbReference type="CDD" id="cd00075">
    <property type="entry name" value="HATPase"/>
    <property type="match status" value="1"/>
</dbReference>
<dbReference type="InterPro" id="IPR036890">
    <property type="entry name" value="HATPase_C_sf"/>
</dbReference>
<evidence type="ECO:0000256" key="4">
    <source>
        <dbReference type="ARBA" id="ARBA00022679"/>
    </source>
</evidence>
<dbReference type="InterPro" id="IPR050351">
    <property type="entry name" value="BphY/WalK/GraS-like"/>
</dbReference>
<feature type="transmembrane region" description="Helical" evidence="9">
    <location>
        <begin position="119"/>
        <end position="138"/>
    </location>
</feature>
<evidence type="ECO:0000256" key="2">
    <source>
        <dbReference type="ARBA" id="ARBA00012438"/>
    </source>
</evidence>
<keyword evidence="12" id="KW-1185">Reference proteome</keyword>
<dbReference type="InterPro" id="IPR003661">
    <property type="entry name" value="HisK_dim/P_dom"/>
</dbReference>
<dbReference type="GO" id="GO:0007234">
    <property type="term" value="P:osmosensory signaling via phosphorelay pathway"/>
    <property type="evidence" value="ECO:0007669"/>
    <property type="project" value="TreeGrafter"/>
</dbReference>
<feature type="transmembrane region" description="Helical" evidence="9">
    <location>
        <begin position="150"/>
        <end position="171"/>
    </location>
</feature>
<accession>A0A1C3RFJ6</accession>
<dbReference type="SUPFAM" id="SSF47384">
    <property type="entry name" value="Homodimeric domain of signal transducing histidine kinase"/>
    <property type="match status" value="1"/>
</dbReference>
<dbReference type="GO" id="GO:0030295">
    <property type="term" value="F:protein kinase activator activity"/>
    <property type="evidence" value="ECO:0007669"/>
    <property type="project" value="TreeGrafter"/>
</dbReference>
<keyword evidence="9" id="KW-0472">Membrane</keyword>
<name>A0A1C3RFJ6_9PROT</name>
<evidence type="ECO:0000256" key="6">
    <source>
        <dbReference type="ARBA" id="ARBA00022777"/>
    </source>
</evidence>
<dbReference type="InterPro" id="IPR036097">
    <property type="entry name" value="HisK_dim/P_sf"/>
</dbReference>
<protein>
    <recommendedName>
        <fullName evidence="2">histidine kinase</fullName>
        <ecNumber evidence="2">2.7.13.3</ecNumber>
    </recommendedName>
</protein>
<keyword evidence="8" id="KW-0902">Two-component regulatory system</keyword>
<keyword evidence="9" id="KW-0812">Transmembrane</keyword>
<evidence type="ECO:0000256" key="1">
    <source>
        <dbReference type="ARBA" id="ARBA00000085"/>
    </source>
</evidence>
<dbReference type="AlphaFoldDB" id="A0A1C3RFJ6"/>
<feature type="transmembrane region" description="Helical" evidence="9">
    <location>
        <begin position="6"/>
        <end position="25"/>
    </location>
</feature>
<feature type="domain" description="Histidine kinase" evidence="10">
    <location>
        <begin position="244"/>
        <end position="450"/>
    </location>
</feature>
<reference evidence="11 12" key="1">
    <citation type="submission" date="2016-07" db="EMBL/GenBank/DDBJ databases">
        <authorList>
            <person name="Lefevre C.T."/>
        </authorList>
    </citation>
    <scope>NUCLEOTIDE SEQUENCE [LARGE SCALE GENOMIC DNA]</scope>
    <source>
        <strain evidence="11">PR1</strain>
    </source>
</reference>
<evidence type="ECO:0000256" key="5">
    <source>
        <dbReference type="ARBA" id="ARBA00022741"/>
    </source>
</evidence>
<dbReference type="PROSITE" id="PS50109">
    <property type="entry name" value="HIS_KIN"/>
    <property type="match status" value="1"/>
</dbReference>
<dbReference type="SMART" id="SM00387">
    <property type="entry name" value="HATPase_c"/>
    <property type="match status" value="1"/>
</dbReference>
<evidence type="ECO:0000256" key="7">
    <source>
        <dbReference type="ARBA" id="ARBA00022840"/>
    </source>
</evidence>
<proteinExistence type="predicted"/>
<keyword evidence="9" id="KW-1133">Transmembrane helix</keyword>
<evidence type="ECO:0000313" key="12">
    <source>
        <dbReference type="Proteomes" id="UP000231658"/>
    </source>
</evidence>
<dbReference type="GO" id="GO:0005524">
    <property type="term" value="F:ATP binding"/>
    <property type="evidence" value="ECO:0007669"/>
    <property type="project" value="UniProtKB-KW"/>
</dbReference>
<feature type="transmembrane region" description="Helical" evidence="9">
    <location>
        <begin position="191"/>
        <end position="209"/>
    </location>
</feature>
<dbReference type="Gene3D" id="1.10.287.130">
    <property type="match status" value="1"/>
</dbReference>
<comment type="catalytic activity">
    <reaction evidence="1">
        <text>ATP + protein L-histidine = ADP + protein N-phospho-L-histidine.</text>
        <dbReference type="EC" id="2.7.13.3"/>
    </reaction>
</comment>
<keyword evidence="5" id="KW-0547">Nucleotide-binding</keyword>
<dbReference type="EMBL" id="FLYE01000007">
    <property type="protein sequence ID" value="SCA55992.1"/>
    <property type="molecule type" value="Genomic_DNA"/>
</dbReference>
<dbReference type="PANTHER" id="PTHR42878:SF7">
    <property type="entry name" value="SENSOR HISTIDINE KINASE GLRK"/>
    <property type="match status" value="1"/>
</dbReference>
<evidence type="ECO:0000256" key="8">
    <source>
        <dbReference type="ARBA" id="ARBA00023012"/>
    </source>
</evidence>
<sequence length="454" mass="51460">MDMKTLAAVLAAVTLVEAVVLYLLYRLFPQIPSTRNWAIGGACMAAGSVLFVLRGIVPLFMSIVIANGLYLLCYMFMLHGCRQWLKRDIPWRMSLSFLFIIWTPFFFLAYSHDYLAERIFLASLGMAVFSYWAGHELWIRNKNSNYSEKLAGFFFLFFGVIFFLRTIHVVFVEAEVPEFMQSTNIRDTLAYLTGIVGHVGYTAGFVLMISTRLQNEVKAQLVTLFEANSKTDKAIQEQRNLLTMISHEFSNPLATIKSTGDLIMLQAQDAPELKDQVGRVLRSTNRLVRLVDNVLKKDWMNKELENPAEQEIDATKLLTQTCQEFEVTLVNDHYDSIFVLANKEMLSLVFSNLISNAKKYAKDPQTVTVECSVAPTGQLIVCVEDDGPGVAREEEERIFEKYYRGSTVSEKNGEGVGLFFVKEIVERYHGKTELIQEGMTTFKVTLPCIPEGAP</sequence>
<dbReference type="Proteomes" id="UP000231658">
    <property type="component" value="Unassembled WGS sequence"/>
</dbReference>
<evidence type="ECO:0000259" key="10">
    <source>
        <dbReference type="PROSITE" id="PS50109"/>
    </source>
</evidence>
<keyword evidence="7" id="KW-0067">ATP-binding</keyword>
<dbReference type="SUPFAM" id="SSF55874">
    <property type="entry name" value="ATPase domain of HSP90 chaperone/DNA topoisomerase II/histidine kinase"/>
    <property type="match status" value="1"/>
</dbReference>
<dbReference type="InterPro" id="IPR004358">
    <property type="entry name" value="Sig_transdc_His_kin-like_C"/>
</dbReference>